<gene>
    <name evidence="2" type="ORF">OIT44_02070</name>
</gene>
<dbReference type="RefSeq" id="WP_213409456.1">
    <property type="nucleotide sequence ID" value="NZ_CP074441.1"/>
</dbReference>
<dbReference type="EMBL" id="JAOZFE010000001">
    <property type="protein sequence ID" value="MCW0952855.1"/>
    <property type="molecule type" value="Genomic_DNA"/>
</dbReference>
<feature type="transmembrane region" description="Helical" evidence="1">
    <location>
        <begin position="31"/>
        <end position="48"/>
    </location>
</feature>
<name>A0ABT3E3B8_9LACO</name>
<protein>
    <submittedName>
        <fullName evidence="2">Uncharacterized protein</fullName>
    </submittedName>
</protein>
<accession>A0ABT3E3B8</accession>
<keyword evidence="1" id="KW-0472">Membrane</keyword>
<evidence type="ECO:0000313" key="3">
    <source>
        <dbReference type="Proteomes" id="UP001526225"/>
    </source>
</evidence>
<dbReference type="Proteomes" id="UP001526225">
    <property type="component" value="Unassembled WGS sequence"/>
</dbReference>
<sequence length="58" mass="6068">MTFKRAFIIGFSASLVSSLTAWGIGDSLTRGWKAVCCAGIGALFGFALDKFLSGVFSS</sequence>
<keyword evidence="3" id="KW-1185">Reference proteome</keyword>
<keyword evidence="1" id="KW-1133">Transmembrane helix</keyword>
<organism evidence="2 3">
    <name type="scientific">Weissella ceti</name>
    <dbReference type="NCBI Taxonomy" id="759620"/>
    <lineage>
        <taxon>Bacteria</taxon>
        <taxon>Bacillati</taxon>
        <taxon>Bacillota</taxon>
        <taxon>Bacilli</taxon>
        <taxon>Lactobacillales</taxon>
        <taxon>Lactobacillaceae</taxon>
        <taxon>Weissella</taxon>
    </lineage>
</organism>
<comment type="caution">
    <text evidence="2">The sequence shown here is derived from an EMBL/GenBank/DDBJ whole genome shotgun (WGS) entry which is preliminary data.</text>
</comment>
<keyword evidence="1" id="KW-0812">Transmembrane</keyword>
<proteinExistence type="predicted"/>
<reference evidence="2 3" key="1">
    <citation type="submission" date="2022-10" db="EMBL/GenBank/DDBJ databases">
        <title>Weissella fermenti sp. nov., isolated from fermented cabbage.</title>
        <authorList>
            <person name="Lee J.K."/>
            <person name="Baek J.H."/>
            <person name="Choi D.G."/>
            <person name="Kim J.M."/>
            <person name="Jeon C.O."/>
        </authorList>
    </citation>
    <scope>NUCLEOTIDE SEQUENCE [LARGE SCALE GENOMIC DNA]</scope>
    <source>
        <strain evidence="2 3">KACC 18534</strain>
    </source>
</reference>
<evidence type="ECO:0000313" key="2">
    <source>
        <dbReference type="EMBL" id="MCW0952855.1"/>
    </source>
</evidence>
<evidence type="ECO:0000256" key="1">
    <source>
        <dbReference type="SAM" id="Phobius"/>
    </source>
</evidence>